<organism evidence="2 3">
    <name type="scientific">Rhodopirellula islandica</name>
    <dbReference type="NCBI Taxonomy" id="595434"/>
    <lineage>
        <taxon>Bacteria</taxon>
        <taxon>Pseudomonadati</taxon>
        <taxon>Planctomycetota</taxon>
        <taxon>Planctomycetia</taxon>
        <taxon>Pirellulales</taxon>
        <taxon>Pirellulaceae</taxon>
        <taxon>Rhodopirellula</taxon>
    </lineage>
</organism>
<dbReference type="STRING" id="595434.RISK_006633"/>
<gene>
    <name evidence="2" type="ORF">RISK_006633</name>
</gene>
<dbReference type="EMBL" id="LECT01000054">
    <property type="protein sequence ID" value="KLU01477.1"/>
    <property type="molecule type" value="Genomic_DNA"/>
</dbReference>
<comment type="caution">
    <text evidence="2">The sequence shown here is derived from an EMBL/GenBank/DDBJ whole genome shotgun (WGS) entry which is preliminary data.</text>
</comment>
<accession>A0A0J1B3Z8</accession>
<dbReference type="PATRIC" id="fig|595434.4.peg.6311"/>
<feature type="compositionally biased region" description="Polar residues" evidence="1">
    <location>
        <begin position="1"/>
        <end position="13"/>
    </location>
</feature>
<keyword evidence="3" id="KW-1185">Reference proteome</keyword>
<sequence length="68" mass="7671">MPDTFTRPSCQNDNSRKTPDSPTKTQLDRCKKNIPFRFGSPPKSLLCATMLPCQNGSHLSHTLERQIP</sequence>
<evidence type="ECO:0000313" key="3">
    <source>
        <dbReference type="Proteomes" id="UP000036367"/>
    </source>
</evidence>
<reference evidence="2" key="1">
    <citation type="submission" date="2015-05" db="EMBL/GenBank/DDBJ databases">
        <title>Permanent draft genome of Rhodopirellula islandicus K833.</title>
        <authorList>
            <person name="Kizina J."/>
            <person name="Richter M."/>
            <person name="Glockner F.O."/>
            <person name="Harder J."/>
        </authorList>
    </citation>
    <scope>NUCLEOTIDE SEQUENCE [LARGE SCALE GENOMIC DNA]</scope>
    <source>
        <strain evidence="2">K833</strain>
    </source>
</reference>
<dbReference type="Proteomes" id="UP000036367">
    <property type="component" value="Unassembled WGS sequence"/>
</dbReference>
<evidence type="ECO:0000313" key="2">
    <source>
        <dbReference type="EMBL" id="KLU01477.1"/>
    </source>
</evidence>
<proteinExistence type="predicted"/>
<protein>
    <submittedName>
        <fullName evidence="2">Uncharacterized protein</fullName>
    </submittedName>
</protein>
<dbReference type="AlphaFoldDB" id="A0A0J1B3Z8"/>
<feature type="region of interest" description="Disordered" evidence="1">
    <location>
        <begin position="1"/>
        <end position="28"/>
    </location>
</feature>
<name>A0A0J1B3Z8_RHOIS</name>
<evidence type="ECO:0000256" key="1">
    <source>
        <dbReference type="SAM" id="MobiDB-lite"/>
    </source>
</evidence>